<keyword evidence="1" id="KW-0732">Signal</keyword>
<accession>A0A9X4ETT9</accession>
<protein>
    <submittedName>
        <fullName evidence="2">Uncharacterized protein</fullName>
    </submittedName>
</protein>
<sequence>MKRIYIQFLLLTVVFSISLQAQTLPTVNNDEFLMNSGGTYSDLQSVLAGRCSGCEVPDLNFNWSNSFDAAVMNETYIRRAADKKLREWYKRQKIVIENFLENKYHKQFSSFNEAKDYAFIDFESKNMTINVAPIVSTKNSDRIRRAFKKKVHIKGLKALKIREAEIKAGNTNKPLYPDFEVNGTPLKNLKSTAAVTAAYNNLLNQFVDNAWKEFEGRHIIKILGIPFNNKVLKTKNNYYGNLGTWDKLDFMQFIIHYEQITKTSPVPPTEEELRLFKKYINTANTVTATYVENYINANKESEMSLFHPNYWEIIWNRDYDRSLFATKAAKNKHQQLKQKELSRLISSTSMNATFTIDYLVSLLKITDKNQLQWLNDNPSKGDEFVKEINEAKQKDADMPPPIPGELSFPPDHHQQLAQWDIRTELAEGAKVVALIKELGITDKNQKDWLYDNIPEATEIRIFVDANKINGIVSPEAKSFSGKAVEALMNGGEVDFEKRIINELIGTAKCIFKKLKALDLYNGTIKQFENSAYDLIITYGACNSGEACTNDDFIDLGIIEIKVSGLNNTHLGFAAALLHEGIHAELYKYVHERNKGIDVNDRSNLMYHYFQLKGKVNPRFLDATVQHEHMADKYVRPIAEAIRELDGKRYPLEYYWAFAWDGLRPYGLNKYLDSNGNYIKLDDTGFTQKQTLINSTSPFNSKIFDKNCN</sequence>
<dbReference type="EMBL" id="JAIWJY010000017">
    <property type="protein sequence ID" value="MDE1208442.1"/>
    <property type="molecule type" value="Genomic_DNA"/>
</dbReference>
<dbReference type="AlphaFoldDB" id="A0A9X4ETT9"/>
<evidence type="ECO:0000313" key="3">
    <source>
        <dbReference type="Proteomes" id="UP001149303"/>
    </source>
</evidence>
<keyword evidence="3" id="KW-1185">Reference proteome</keyword>
<feature type="chain" id="PRO_5040911874" evidence="1">
    <location>
        <begin position="22"/>
        <end position="708"/>
    </location>
</feature>
<dbReference type="Proteomes" id="UP001149303">
    <property type="component" value="Unassembled WGS sequence"/>
</dbReference>
<evidence type="ECO:0000256" key="1">
    <source>
        <dbReference type="SAM" id="SignalP"/>
    </source>
</evidence>
<name>A0A9X4ETT9_9FLAO</name>
<reference evidence="2" key="1">
    <citation type="submission" date="2021-09" db="EMBL/GenBank/DDBJ databases">
        <authorList>
            <person name="Smyrli M."/>
        </authorList>
    </citation>
    <scope>NUCLEOTIDE SEQUENCE</scope>
    <source>
        <strain evidence="2">LAR25</strain>
    </source>
</reference>
<proteinExistence type="predicted"/>
<evidence type="ECO:0000313" key="2">
    <source>
        <dbReference type="EMBL" id="MDE1208442.1"/>
    </source>
</evidence>
<comment type="caution">
    <text evidence="2">The sequence shown here is derived from an EMBL/GenBank/DDBJ whole genome shotgun (WGS) entry which is preliminary data.</text>
</comment>
<feature type="signal peptide" evidence="1">
    <location>
        <begin position="1"/>
        <end position="21"/>
    </location>
</feature>
<dbReference type="RefSeq" id="WP_274641403.1">
    <property type="nucleotide sequence ID" value="NZ_JAIWJY010000017.1"/>
</dbReference>
<organism evidence="2 3">
    <name type="scientific">Tenacibaculum larymnensis</name>
    <dbReference type="NCBI Taxonomy" id="2878201"/>
    <lineage>
        <taxon>Bacteria</taxon>
        <taxon>Pseudomonadati</taxon>
        <taxon>Bacteroidota</taxon>
        <taxon>Flavobacteriia</taxon>
        <taxon>Flavobacteriales</taxon>
        <taxon>Flavobacteriaceae</taxon>
        <taxon>Tenacibaculum</taxon>
    </lineage>
</organism>
<gene>
    <name evidence="2" type="ORF">LCI24_16720</name>
</gene>